<gene>
    <name evidence="4" type="ORF">LOD99_2927</name>
</gene>
<name>A0AAV7K005_9METZ</name>
<dbReference type="Gene3D" id="1.10.10.1420">
    <property type="entry name" value="DNA replication factor Cdt1, C-terminal WH domain"/>
    <property type="match status" value="1"/>
</dbReference>
<evidence type="ECO:0000313" key="5">
    <source>
        <dbReference type="Proteomes" id="UP001165289"/>
    </source>
</evidence>
<proteinExistence type="inferred from homology"/>
<dbReference type="InterPro" id="IPR032054">
    <property type="entry name" value="Cdt1_C"/>
</dbReference>
<keyword evidence="2" id="KW-0131">Cell cycle</keyword>
<reference evidence="4 5" key="1">
    <citation type="journal article" date="2023" name="BMC Biol.">
        <title>The compact genome of the sponge Oopsacas minuta (Hexactinellida) is lacking key metazoan core genes.</title>
        <authorList>
            <person name="Santini S."/>
            <person name="Schenkelaars Q."/>
            <person name="Jourda C."/>
            <person name="Duchesne M."/>
            <person name="Belahbib H."/>
            <person name="Rocher C."/>
            <person name="Selva M."/>
            <person name="Riesgo A."/>
            <person name="Vervoort M."/>
            <person name="Leys S.P."/>
            <person name="Kodjabachian L."/>
            <person name="Le Bivic A."/>
            <person name="Borchiellini C."/>
            <person name="Claverie J.M."/>
            <person name="Renard E."/>
        </authorList>
    </citation>
    <scope>NUCLEOTIDE SEQUENCE [LARGE SCALE GENOMIC DNA]</scope>
    <source>
        <strain evidence="4">SPO-2</strain>
    </source>
</reference>
<dbReference type="InterPro" id="IPR036390">
    <property type="entry name" value="WH_DNA-bd_sf"/>
</dbReference>
<dbReference type="PANTHER" id="PTHR28637">
    <property type="entry name" value="DNA REPLICATION FACTOR CDT1"/>
    <property type="match status" value="1"/>
</dbReference>
<sequence>MSNSQTLLEGFFHANGRKRQNTGSIPISKRSKELTPAKSILSLDYISLQKEQIKQQPVPQPIIRKAKLAPARKPRACKKLMQATAPPPTTRSSKRNAKLAPKETFLKLGKALSHNKSPLKSSTPLNSGFKALSATKQDTQQLVEPKITSPISSPTILKIPTPGGSTMEQIKRVRNKLLQQSSKNYNIPPLPNQTDKPSLAQRLAEPTIVELSRNSNETLKPIETPSEASCMSPSKKDCIIRKLALLKTPEKSPKMKEFKELQFTSPTKKSINTTPLKSPQYKNSYHLAADSQTPISYTQSILLEHFRCIDVVLSMVERRKESCSFEKLQRAVTTMCGKQMTLRNLAQIMHLYPTAFSLSYQPIRTSIHSPRRGQFQLIIVANNDFHSESPTDSSEGKTLTNQGMLARKNQFLTYIIEYLKGYHNRFLRALVPPIILPNDKIKRWHPEFNLETVPSIPEGNMPQKPQTNTPQTAKQILASSQELLPTRISRVMLKFTEENSTQDSTIDSNSKVSYNDSNELKGISKNLIERIRIREQEKAKLNMIRDDTVLHKLDMLERIPEICSIVRNMYLAEQRGTLPWADVLYKLRDSHHSKMEQKYLEEHLQLLLEILPQWISVVNPKGTKFLKVKRNTPLNTLLSDLEREKARLDTEQ</sequence>
<evidence type="ECO:0000313" key="4">
    <source>
        <dbReference type="EMBL" id="KAI6654080.1"/>
    </source>
</evidence>
<organism evidence="4 5">
    <name type="scientific">Oopsacas minuta</name>
    <dbReference type="NCBI Taxonomy" id="111878"/>
    <lineage>
        <taxon>Eukaryota</taxon>
        <taxon>Metazoa</taxon>
        <taxon>Porifera</taxon>
        <taxon>Hexactinellida</taxon>
        <taxon>Hexasterophora</taxon>
        <taxon>Lyssacinosida</taxon>
        <taxon>Leucopsacidae</taxon>
        <taxon>Oopsacas</taxon>
    </lineage>
</organism>
<keyword evidence="5" id="KW-1185">Reference proteome</keyword>
<dbReference type="CDD" id="cd08674">
    <property type="entry name" value="Cdt1_m"/>
    <property type="match status" value="1"/>
</dbReference>
<dbReference type="GO" id="GO:0030174">
    <property type="term" value="P:regulation of DNA-templated DNA replication initiation"/>
    <property type="evidence" value="ECO:0007669"/>
    <property type="project" value="InterPro"/>
</dbReference>
<dbReference type="InterPro" id="IPR014939">
    <property type="entry name" value="CDT1_Gemini-bd-like"/>
</dbReference>
<dbReference type="InterPro" id="IPR038090">
    <property type="entry name" value="Cdt1_C_WH_dom_sf"/>
</dbReference>
<dbReference type="GO" id="GO:0070182">
    <property type="term" value="F:DNA polymerase binding"/>
    <property type="evidence" value="ECO:0007669"/>
    <property type="project" value="TreeGrafter"/>
</dbReference>
<accession>A0AAV7K005</accession>
<dbReference type="GO" id="GO:0005634">
    <property type="term" value="C:nucleus"/>
    <property type="evidence" value="ECO:0007669"/>
    <property type="project" value="TreeGrafter"/>
</dbReference>
<dbReference type="GO" id="GO:0000278">
    <property type="term" value="P:mitotic cell cycle"/>
    <property type="evidence" value="ECO:0007669"/>
    <property type="project" value="TreeGrafter"/>
</dbReference>
<dbReference type="Pfam" id="PF16679">
    <property type="entry name" value="CDT1_C"/>
    <property type="match status" value="1"/>
</dbReference>
<dbReference type="Proteomes" id="UP001165289">
    <property type="component" value="Unassembled WGS sequence"/>
</dbReference>
<feature type="domain" description="CDT1 Geminin-binding" evidence="3">
    <location>
        <begin position="295"/>
        <end position="463"/>
    </location>
</feature>
<protein>
    <submittedName>
        <fullName evidence="4">DNA replication factor Cdt1-like</fullName>
    </submittedName>
</protein>
<dbReference type="SUPFAM" id="SSF46785">
    <property type="entry name" value="Winged helix' DNA-binding domain"/>
    <property type="match status" value="1"/>
</dbReference>
<dbReference type="SMART" id="SM01075">
    <property type="entry name" value="CDT1"/>
    <property type="match status" value="1"/>
</dbReference>
<dbReference type="GO" id="GO:0003677">
    <property type="term" value="F:DNA binding"/>
    <property type="evidence" value="ECO:0007669"/>
    <property type="project" value="InterPro"/>
</dbReference>
<evidence type="ECO:0000256" key="2">
    <source>
        <dbReference type="ARBA" id="ARBA00023306"/>
    </source>
</evidence>
<dbReference type="GO" id="GO:0000076">
    <property type="term" value="P:DNA replication checkpoint signaling"/>
    <property type="evidence" value="ECO:0007669"/>
    <property type="project" value="TreeGrafter"/>
</dbReference>
<evidence type="ECO:0000259" key="3">
    <source>
        <dbReference type="SMART" id="SM01075"/>
    </source>
</evidence>
<evidence type="ECO:0000256" key="1">
    <source>
        <dbReference type="ARBA" id="ARBA00008356"/>
    </source>
</evidence>
<dbReference type="AlphaFoldDB" id="A0AAV7K005"/>
<dbReference type="PANTHER" id="PTHR28637:SF1">
    <property type="entry name" value="DNA REPLICATION FACTOR CDT1"/>
    <property type="match status" value="1"/>
</dbReference>
<dbReference type="InterPro" id="IPR045173">
    <property type="entry name" value="Cdt1"/>
</dbReference>
<dbReference type="EMBL" id="JAKMXF010000233">
    <property type="protein sequence ID" value="KAI6654080.1"/>
    <property type="molecule type" value="Genomic_DNA"/>
</dbReference>
<dbReference type="GO" id="GO:0071163">
    <property type="term" value="P:DNA replication preinitiation complex assembly"/>
    <property type="evidence" value="ECO:0007669"/>
    <property type="project" value="InterPro"/>
</dbReference>
<dbReference type="Pfam" id="PF08839">
    <property type="entry name" value="CDT1"/>
    <property type="match status" value="1"/>
</dbReference>
<comment type="caution">
    <text evidence="4">The sequence shown here is derived from an EMBL/GenBank/DDBJ whole genome shotgun (WGS) entry which is preliminary data.</text>
</comment>
<comment type="similarity">
    <text evidence="1">Belongs to the Cdt1 family.</text>
</comment>